<dbReference type="Gene3D" id="1.10.8.60">
    <property type="match status" value="1"/>
</dbReference>
<keyword evidence="10" id="KW-1185">Reference proteome</keyword>
<dbReference type="GO" id="GO:0008622">
    <property type="term" value="C:epsilon DNA polymerase complex"/>
    <property type="evidence" value="ECO:0007669"/>
    <property type="project" value="UniProtKB-UniRule"/>
</dbReference>
<dbReference type="PANTHER" id="PTHR12708">
    <property type="entry name" value="DNA POLYMERASE EPSILON SUBUNIT B"/>
    <property type="match status" value="1"/>
</dbReference>
<dbReference type="Pfam" id="PF04042">
    <property type="entry name" value="DNA_pol_E_B"/>
    <property type="match status" value="1"/>
</dbReference>
<feature type="domain" description="DNA polymerase alpha/delta/epsilon subunit B" evidence="7">
    <location>
        <begin position="280"/>
        <end position="480"/>
    </location>
</feature>
<gene>
    <name evidence="9" type="ORF">O3G_MSEX002868</name>
</gene>
<evidence type="ECO:0000256" key="1">
    <source>
        <dbReference type="ARBA" id="ARBA00004123"/>
    </source>
</evidence>
<proteinExistence type="inferred from homology"/>
<evidence type="ECO:0000256" key="5">
    <source>
        <dbReference type="ARBA" id="ARBA00023242"/>
    </source>
</evidence>
<dbReference type="GO" id="GO:0042276">
    <property type="term" value="P:error-prone translesion synthesis"/>
    <property type="evidence" value="ECO:0007669"/>
    <property type="project" value="TreeGrafter"/>
</dbReference>
<dbReference type="SUPFAM" id="SSF56300">
    <property type="entry name" value="Metallo-dependent phosphatases"/>
    <property type="match status" value="1"/>
</dbReference>
<dbReference type="Pfam" id="PF12213">
    <property type="entry name" value="Dpoe2NT"/>
    <property type="match status" value="1"/>
</dbReference>
<feature type="domain" description="DNA polymerase epsilon subunit B N-terminal" evidence="8">
    <location>
        <begin position="2"/>
        <end position="72"/>
    </location>
</feature>
<dbReference type="InterPro" id="IPR007185">
    <property type="entry name" value="DNA_pol_a/d/e_bsu"/>
</dbReference>
<evidence type="ECO:0000313" key="9">
    <source>
        <dbReference type="EMBL" id="KAG6443426.1"/>
    </source>
</evidence>
<reference evidence="9" key="1">
    <citation type="journal article" date="2016" name="Insect Biochem. Mol. Biol.">
        <title>Multifaceted biological insights from a draft genome sequence of the tobacco hornworm moth, Manduca sexta.</title>
        <authorList>
            <person name="Kanost M.R."/>
            <person name="Arrese E.L."/>
            <person name="Cao X."/>
            <person name="Chen Y.R."/>
            <person name="Chellapilla S."/>
            <person name="Goldsmith M.R."/>
            <person name="Grosse-Wilde E."/>
            <person name="Heckel D.G."/>
            <person name="Herndon N."/>
            <person name="Jiang H."/>
            <person name="Papanicolaou A."/>
            <person name="Qu J."/>
            <person name="Soulages J.L."/>
            <person name="Vogel H."/>
            <person name="Walters J."/>
            <person name="Waterhouse R.M."/>
            <person name="Ahn S.J."/>
            <person name="Almeida F.C."/>
            <person name="An C."/>
            <person name="Aqrawi P."/>
            <person name="Bretschneider A."/>
            <person name="Bryant W.B."/>
            <person name="Bucks S."/>
            <person name="Chao H."/>
            <person name="Chevignon G."/>
            <person name="Christen J.M."/>
            <person name="Clarke D.F."/>
            <person name="Dittmer N.T."/>
            <person name="Ferguson L.C.F."/>
            <person name="Garavelou S."/>
            <person name="Gordon K.H.J."/>
            <person name="Gunaratna R.T."/>
            <person name="Han Y."/>
            <person name="Hauser F."/>
            <person name="He Y."/>
            <person name="Heidel-Fischer H."/>
            <person name="Hirsh A."/>
            <person name="Hu Y."/>
            <person name="Jiang H."/>
            <person name="Kalra D."/>
            <person name="Klinner C."/>
            <person name="Konig C."/>
            <person name="Kovar C."/>
            <person name="Kroll A.R."/>
            <person name="Kuwar S.S."/>
            <person name="Lee S.L."/>
            <person name="Lehman R."/>
            <person name="Li K."/>
            <person name="Li Z."/>
            <person name="Liang H."/>
            <person name="Lovelace S."/>
            <person name="Lu Z."/>
            <person name="Mansfield J.H."/>
            <person name="McCulloch K.J."/>
            <person name="Mathew T."/>
            <person name="Morton B."/>
            <person name="Muzny D.M."/>
            <person name="Neunemann D."/>
            <person name="Ongeri F."/>
            <person name="Pauchet Y."/>
            <person name="Pu L.L."/>
            <person name="Pyrousis I."/>
            <person name="Rao X.J."/>
            <person name="Redding A."/>
            <person name="Roesel C."/>
            <person name="Sanchez-Gracia A."/>
            <person name="Schaack S."/>
            <person name="Shukla A."/>
            <person name="Tetreau G."/>
            <person name="Wang Y."/>
            <person name="Xiong G.H."/>
            <person name="Traut W."/>
            <person name="Walsh T.K."/>
            <person name="Worley K.C."/>
            <person name="Wu D."/>
            <person name="Wu W."/>
            <person name="Wu Y.Q."/>
            <person name="Zhang X."/>
            <person name="Zou Z."/>
            <person name="Zucker H."/>
            <person name="Briscoe A.D."/>
            <person name="Burmester T."/>
            <person name="Clem R.J."/>
            <person name="Feyereisen R."/>
            <person name="Grimmelikhuijzen C.J.P."/>
            <person name="Hamodrakas S.J."/>
            <person name="Hansson B.S."/>
            <person name="Huguet E."/>
            <person name="Jermiin L.S."/>
            <person name="Lan Q."/>
            <person name="Lehman H.K."/>
            <person name="Lorenzen M."/>
            <person name="Merzendorfer H."/>
            <person name="Michalopoulos I."/>
            <person name="Morton D.B."/>
            <person name="Muthukrishnan S."/>
            <person name="Oakeshott J.G."/>
            <person name="Palmer W."/>
            <person name="Park Y."/>
            <person name="Passarelli A.L."/>
            <person name="Rozas J."/>
            <person name="Schwartz L.M."/>
            <person name="Smith W."/>
            <person name="Southgate A."/>
            <person name="Vilcinskas A."/>
            <person name="Vogt R."/>
            <person name="Wang P."/>
            <person name="Werren J."/>
            <person name="Yu X.Q."/>
            <person name="Zhou J.J."/>
            <person name="Brown S.J."/>
            <person name="Scherer S.E."/>
            <person name="Richards S."/>
            <person name="Blissard G.W."/>
        </authorList>
    </citation>
    <scope>NUCLEOTIDE SEQUENCE</scope>
</reference>
<evidence type="ECO:0000313" key="10">
    <source>
        <dbReference type="Proteomes" id="UP000791440"/>
    </source>
</evidence>
<sequence>MQQLRLDINNAFKISGFMLRKEANMYVAEQLTFLPPDDRQEMLDQVIAYLLKQRISHPVIEKELIELAYKECSTSGLEQTETVLNVIDAFSVPKLCYDNDKKRYYIDTVTNKSLFPDQKWKAKFLLDRYTMVWQRTVRNKLFAKTALPSCDSDQCFNLQKIEVLLSSSSRLNEVVVLGLLSQLVEGKYFLEDPTGSIEIDLTRTKYHSGLFTEFSYVLAEGYYEDKIFHVKGLVLPPPESRATSLTYFGNMNTFGGSSKTLLKNSKALLQVEQEHKDDMIIFLADVWLDKEKILNKLKTLFAGYNDYPPVAIVLMGDFLSRPYGQEHCLQLKRALNTLADIINQFSRLKETCKFIFVPGRSDPCSGNILPRQALPNSVTQEIRDKLQDIVIFTTNPCRIQYCTQELVVTRQDLMMKMCRNTIHFPESGDVPDHLVKTLFSQCTLCPLPLGVQPVLWKHTDALSLYPMPDMVVIADHFQPYSRVYQNCRIINPGSFPRTEFSFKVYVPATRTVEDSQIPKEDS</sequence>
<reference evidence="9" key="2">
    <citation type="submission" date="2020-12" db="EMBL/GenBank/DDBJ databases">
        <authorList>
            <person name="Kanost M."/>
        </authorList>
    </citation>
    <scope>NUCLEOTIDE SEQUENCE</scope>
</reference>
<comment type="caution">
    <text evidence="9">The sequence shown here is derived from an EMBL/GenBank/DDBJ whole genome shotgun (WGS) entry which is preliminary data.</text>
</comment>
<evidence type="ECO:0000256" key="6">
    <source>
        <dbReference type="PIRNR" id="PIRNR000799"/>
    </source>
</evidence>
<dbReference type="InterPro" id="IPR016266">
    <property type="entry name" value="POLE2"/>
</dbReference>
<protein>
    <recommendedName>
        <fullName evidence="6">DNA polymerase epsilon subunit</fullName>
    </recommendedName>
    <alternativeName>
        <fullName evidence="6">DNA polymerase II subunit 2</fullName>
    </alternativeName>
</protein>
<organism evidence="9 10">
    <name type="scientific">Manduca sexta</name>
    <name type="common">Tobacco hawkmoth</name>
    <name type="synonym">Tobacco hornworm</name>
    <dbReference type="NCBI Taxonomy" id="7130"/>
    <lineage>
        <taxon>Eukaryota</taxon>
        <taxon>Metazoa</taxon>
        <taxon>Ecdysozoa</taxon>
        <taxon>Arthropoda</taxon>
        <taxon>Hexapoda</taxon>
        <taxon>Insecta</taxon>
        <taxon>Pterygota</taxon>
        <taxon>Neoptera</taxon>
        <taxon>Endopterygota</taxon>
        <taxon>Lepidoptera</taxon>
        <taxon>Glossata</taxon>
        <taxon>Ditrysia</taxon>
        <taxon>Bombycoidea</taxon>
        <taxon>Sphingidae</taxon>
        <taxon>Sphinginae</taxon>
        <taxon>Sphingini</taxon>
        <taxon>Manduca</taxon>
    </lineage>
</organism>
<accession>A0A921YQ06</accession>
<evidence type="ECO:0000259" key="8">
    <source>
        <dbReference type="Pfam" id="PF12213"/>
    </source>
</evidence>
<dbReference type="AlphaFoldDB" id="A0A921YQ06"/>
<dbReference type="InterPro" id="IPR024639">
    <property type="entry name" value="DNA_pol_e_bsu_N"/>
</dbReference>
<evidence type="ECO:0000259" key="7">
    <source>
        <dbReference type="Pfam" id="PF04042"/>
    </source>
</evidence>
<dbReference type="GO" id="GO:0006261">
    <property type="term" value="P:DNA-templated DNA replication"/>
    <property type="evidence" value="ECO:0007669"/>
    <property type="project" value="InterPro"/>
</dbReference>
<dbReference type="InterPro" id="IPR029052">
    <property type="entry name" value="Metallo-depent_PP-like"/>
</dbReference>
<evidence type="ECO:0000256" key="3">
    <source>
        <dbReference type="ARBA" id="ARBA00022705"/>
    </source>
</evidence>
<dbReference type="GO" id="GO:0003677">
    <property type="term" value="F:DNA binding"/>
    <property type="evidence" value="ECO:0007669"/>
    <property type="project" value="UniProtKB-UniRule"/>
</dbReference>
<keyword evidence="3 6" id="KW-0235">DNA replication</keyword>
<keyword evidence="4 6" id="KW-0238">DNA-binding</keyword>
<dbReference type="PIRSF" id="PIRSF000799">
    <property type="entry name" value="DNA_pol_eps_2"/>
    <property type="match status" value="1"/>
</dbReference>
<evidence type="ECO:0000256" key="4">
    <source>
        <dbReference type="ARBA" id="ARBA00023125"/>
    </source>
</evidence>
<dbReference type="PANTHER" id="PTHR12708:SF0">
    <property type="entry name" value="DNA POLYMERASE EPSILON SUBUNIT 2"/>
    <property type="match status" value="1"/>
</dbReference>
<comment type="function">
    <text evidence="6">Participates in DNA repair and in chromosomal DNA replication.</text>
</comment>
<dbReference type="EMBL" id="JH668302">
    <property type="protein sequence ID" value="KAG6443426.1"/>
    <property type="molecule type" value="Genomic_DNA"/>
</dbReference>
<dbReference type="Gene3D" id="3.60.21.50">
    <property type="match status" value="1"/>
</dbReference>
<dbReference type="Proteomes" id="UP000791440">
    <property type="component" value="Unassembled WGS sequence"/>
</dbReference>
<name>A0A921YQ06_MANSE</name>
<keyword evidence="5 6" id="KW-0539">Nucleus</keyword>
<evidence type="ECO:0000256" key="2">
    <source>
        <dbReference type="ARBA" id="ARBA00009560"/>
    </source>
</evidence>
<comment type="similarity">
    <text evidence="2 6">Belongs to the DNA polymerase epsilon subunit B family.</text>
</comment>
<comment type="subcellular location">
    <subcellularLocation>
        <location evidence="1 6">Nucleus</location>
    </subcellularLocation>
</comment>